<dbReference type="GO" id="GO:0005886">
    <property type="term" value="C:plasma membrane"/>
    <property type="evidence" value="ECO:0007669"/>
    <property type="project" value="UniProtKB-SubCell"/>
</dbReference>
<keyword evidence="7 8" id="KW-0472">Membrane</keyword>
<feature type="domain" description="Glycosyltransferase RgtA/B/C/D-like" evidence="9">
    <location>
        <begin position="63"/>
        <end position="216"/>
    </location>
</feature>
<evidence type="ECO:0000256" key="8">
    <source>
        <dbReference type="SAM" id="Phobius"/>
    </source>
</evidence>
<evidence type="ECO:0000256" key="4">
    <source>
        <dbReference type="ARBA" id="ARBA00022679"/>
    </source>
</evidence>
<evidence type="ECO:0000256" key="1">
    <source>
        <dbReference type="ARBA" id="ARBA00004651"/>
    </source>
</evidence>
<evidence type="ECO:0000256" key="3">
    <source>
        <dbReference type="ARBA" id="ARBA00022676"/>
    </source>
</evidence>
<dbReference type="GO" id="GO:0009103">
    <property type="term" value="P:lipopolysaccharide biosynthetic process"/>
    <property type="evidence" value="ECO:0007669"/>
    <property type="project" value="UniProtKB-ARBA"/>
</dbReference>
<dbReference type="Proteomes" id="UP000178759">
    <property type="component" value="Unassembled WGS sequence"/>
</dbReference>
<feature type="transmembrane region" description="Helical" evidence="8">
    <location>
        <begin position="201"/>
        <end position="220"/>
    </location>
</feature>
<gene>
    <name evidence="10" type="ORF">A3A79_04725</name>
</gene>
<dbReference type="PANTHER" id="PTHR33908">
    <property type="entry name" value="MANNOSYLTRANSFERASE YKCB-RELATED"/>
    <property type="match status" value="1"/>
</dbReference>
<feature type="transmembrane region" description="Helical" evidence="8">
    <location>
        <begin position="321"/>
        <end position="339"/>
    </location>
</feature>
<feature type="transmembrane region" description="Helical" evidence="8">
    <location>
        <begin position="114"/>
        <end position="141"/>
    </location>
</feature>
<dbReference type="Pfam" id="PF13231">
    <property type="entry name" value="PMT_2"/>
    <property type="match status" value="1"/>
</dbReference>
<protein>
    <recommendedName>
        <fullName evidence="9">Glycosyltransferase RgtA/B/C/D-like domain-containing protein</fullName>
    </recommendedName>
</protein>
<dbReference type="PANTHER" id="PTHR33908:SF11">
    <property type="entry name" value="MEMBRANE PROTEIN"/>
    <property type="match status" value="1"/>
</dbReference>
<evidence type="ECO:0000256" key="7">
    <source>
        <dbReference type="ARBA" id="ARBA00023136"/>
    </source>
</evidence>
<evidence type="ECO:0000256" key="6">
    <source>
        <dbReference type="ARBA" id="ARBA00022989"/>
    </source>
</evidence>
<organism evidence="10 11">
    <name type="scientific">Candidatus Gottesmanbacteria bacterium RIFCSPLOWO2_01_FULL_43_11b</name>
    <dbReference type="NCBI Taxonomy" id="1798392"/>
    <lineage>
        <taxon>Bacteria</taxon>
        <taxon>Candidatus Gottesmaniibacteriota</taxon>
    </lineage>
</organism>
<keyword evidence="5 8" id="KW-0812">Transmembrane</keyword>
<evidence type="ECO:0000256" key="2">
    <source>
        <dbReference type="ARBA" id="ARBA00022475"/>
    </source>
</evidence>
<reference evidence="10 11" key="1">
    <citation type="journal article" date="2016" name="Nat. Commun.">
        <title>Thousands of microbial genomes shed light on interconnected biogeochemical processes in an aquifer system.</title>
        <authorList>
            <person name="Anantharaman K."/>
            <person name="Brown C.T."/>
            <person name="Hug L.A."/>
            <person name="Sharon I."/>
            <person name="Castelle C.J."/>
            <person name="Probst A.J."/>
            <person name="Thomas B.C."/>
            <person name="Singh A."/>
            <person name="Wilkins M.J."/>
            <person name="Karaoz U."/>
            <person name="Brodie E.L."/>
            <person name="Williams K.H."/>
            <person name="Hubbard S.S."/>
            <person name="Banfield J.F."/>
        </authorList>
    </citation>
    <scope>NUCLEOTIDE SEQUENCE [LARGE SCALE GENOMIC DNA]</scope>
</reference>
<evidence type="ECO:0000313" key="11">
    <source>
        <dbReference type="Proteomes" id="UP000178759"/>
    </source>
</evidence>
<dbReference type="InterPro" id="IPR038731">
    <property type="entry name" value="RgtA/B/C-like"/>
</dbReference>
<comment type="caution">
    <text evidence="10">The sequence shown here is derived from an EMBL/GenBank/DDBJ whole genome shotgun (WGS) entry which is preliminary data.</text>
</comment>
<evidence type="ECO:0000259" key="9">
    <source>
        <dbReference type="Pfam" id="PF13231"/>
    </source>
</evidence>
<feature type="transmembrane region" description="Helical" evidence="8">
    <location>
        <begin position="161"/>
        <end position="194"/>
    </location>
</feature>
<sequence>MKIYLLSAILLLGFFLRAQETLSGNFLFLKDQGRDMLAVKSVVVDKKPTLIGPYTGFRGVFQGPLYYYILALPFVVSGGDPRGVMWLMLTASMLSIPFGYIVGKKFFSETTGLFTAFLFAVSPAAGAAATFIWSPFFIFPLVSAWLYFFLDWVSSFSKKSFVIMVSFLGLMFHFETAFAAPFTLTIFIFCYFLARKNKHSFSVLLFFVILAIFLSPLLLFDFRHDHITLKSIVSILQGMDVGLGGGEPYGKIVRDHIIRFILNLKATFIAQDLVANIFSFVFLFSAVYYMIAGLSKKIKLLVLIPLVLFTIYLFFPYQIWDWYVIGLFPIYLLLGGIFLTNRRWRLMSMIVVIVLLSNAYVKLDNLYRYPDHGGTAKLRGKLEAIDAVYKDANGQPFSLEVFTPVVLTDAYDYLIWWYGLKKYSYTPEDRGMLYLLIESDPSKPWSYNGWIETEIKIGSTIDTYELPSGFIIQKRKI</sequence>
<keyword evidence="6 8" id="KW-1133">Transmembrane helix</keyword>
<dbReference type="GO" id="GO:0016763">
    <property type="term" value="F:pentosyltransferase activity"/>
    <property type="evidence" value="ECO:0007669"/>
    <property type="project" value="TreeGrafter"/>
</dbReference>
<comment type="subcellular location">
    <subcellularLocation>
        <location evidence="1">Cell membrane</location>
        <topology evidence="1">Multi-pass membrane protein</topology>
    </subcellularLocation>
</comment>
<evidence type="ECO:0000313" key="10">
    <source>
        <dbReference type="EMBL" id="OGG24459.1"/>
    </source>
</evidence>
<keyword evidence="2" id="KW-1003">Cell membrane</keyword>
<name>A0A1F6AIA2_9BACT</name>
<dbReference type="AlphaFoldDB" id="A0A1F6AIA2"/>
<feature type="transmembrane region" description="Helical" evidence="8">
    <location>
        <begin position="83"/>
        <end position="102"/>
    </location>
</feature>
<keyword evidence="4" id="KW-0808">Transferase</keyword>
<feature type="transmembrane region" description="Helical" evidence="8">
    <location>
        <begin position="273"/>
        <end position="291"/>
    </location>
</feature>
<keyword evidence="3" id="KW-0328">Glycosyltransferase</keyword>
<dbReference type="EMBL" id="MFJV01000001">
    <property type="protein sequence ID" value="OGG24459.1"/>
    <property type="molecule type" value="Genomic_DNA"/>
</dbReference>
<proteinExistence type="predicted"/>
<accession>A0A1F6AIA2</accession>
<dbReference type="InterPro" id="IPR050297">
    <property type="entry name" value="LipidA_mod_glycosyltrf_83"/>
</dbReference>
<feature type="transmembrane region" description="Helical" evidence="8">
    <location>
        <begin position="298"/>
        <end position="315"/>
    </location>
</feature>
<dbReference type="STRING" id="1798392.A3A79_04725"/>
<evidence type="ECO:0000256" key="5">
    <source>
        <dbReference type="ARBA" id="ARBA00022692"/>
    </source>
</evidence>